<name>A0AAV5UQ22_9BILA</name>
<protein>
    <submittedName>
        <fullName evidence="2">Uncharacterized protein</fullName>
    </submittedName>
</protein>
<dbReference type="AlphaFoldDB" id="A0AAV5UQ22"/>
<feature type="region of interest" description="Disordered" evidence="1">
    <location>
        <begin position="183"/>
        <end position="212"/>
    </location>
</feature>
<evidence type="ECO:0000313" key="2">
    <source>
        <dbReference type="EMBL" id="GMT08778.1"/>
    </source>
</evidence>
<proteinExistence type="predicted"/>
<organism evidence="2 3">
    <name type="scientific">Pristionchus fissidentatus</name>
    <dbReference type="NCBI Taxonomy" id="1538716"/>
    <lineage>
        <taxon>Eukaryota</taxon>
        <taxon>Metazoa</taxon>
        <taxon>Ecdysozoa</taxon>
        <taxon>Nematoda</taxon>
        <taxon>Chromadorea</taxon>
        <taxon>Rhabditida</taxon>
        <taxon>Rhabditina</taxon>
        <taxon>Diplogasteromorpha</taxon>
        <taxon>Diplogasteroidea</taxon>
        <taxon>Neodiplogasteridae</taxon>
        <taxon>Pristionchus</taxon>
    </lineage>
</organism>
<evidence type="ECO:0000256" key="1">
    <source>
        <dbReference type="SAM" id="MobiDB-lite"/>
    </source>
</evidence>
<comment type="caution">
    <text evidence="2">The sequence shown here is derived from an EMBL/GenBank/DDBJ whole genome shotgun (WGS) entry which is preliminary data.</text>
</comment>
<sequence length="212" mass="24032">MRPELATTAYYNNFYYDDGMSQYSITSLLGDSIDSIKKAEFRQRTDSSAAKIKDIVSEIREDVTIMEKRRSRETTPNRIPVPADVRPDPVKQRQQAARNRELAKQFSPAAKFKAQLELEKKAKKTIVRRKFSLVHSLPDRTSAKRESAPSSYSMTRLLSNSPPVNYENHTPLPHIHLALSSPPSSSYLPQHRTSHSLPSSPTTSAFTVIHHQ</sequence>
<feature type="compositionally biased region" description="Low complexity" evidence="1">
    <location>
        <begin position="183"/>
        <end position="204"/>
    </location>
</feature>
<evidence type="ECO:0000313" key="3">
    <source>
        <dbReference type="Proteomes" id="UP001432322"/>
    </source>
</evidence>
<reference evidence="2" key="1">
    <citation type="submission" date="2023-10" db="EMBL/GenBank/DDBJ databases">
        <title>Genome assembly of Pristionchus species.</title>
        <authorList>
            <person name="Yoshida K."/>
            <person name="Sommer R.J."/>
        </authorList>
    </citation>
    <scope>NUCLEOTIDE SEQUENCE</scope>
    <source>
        <strain evidence="2">RS5133</strain>
    </source>
</reference>
<dbReference type="Proteomes" id="UP001432322">
    <property type="component" value="Unassembled WGS sequence"/>
</dbReference>
<keyword evidence="3" id="KW-1185">Reference proteome</keyword>
<accession>A0AAV5UQ22</accession>
<gene>
    <name evidence="2" type="ORF">PFISCL1PPCAC_75</name>
</gene>
<dbReference type="EMBL" id="BTSY01000001">
    <property type="protein sequence ID" value="GMT08778.1"/>
    <property type="molecule type" value="Genomic_DNA"/>
</dbReference>
<feature type="region of interest" description="Disordered" evidence="1">
    <location>
        <begin position="69"/>
        <end position="89"/>
    </location>
</feature>